<protein>
    <submittedName>
        <fullName evidence="2">GGDEF domain-containing protein</fullName>
    </submittedName>
</protein>
<reference evidence="2" key="1">
    <citation type="submission" date="2020-10" db="EMBL/GenBank/DDBJ databases">
        <authorList>
            <person name="Gilroy R."/>
        </authorList>
    </citation>
    <scope>NUCLEOTIDE SEQUENCE</scope>
    <source>
        <strain evidence="2">ChiGjej1B1-2707</strain>
    </source>
</reference>
<dbReference type="PANTHER" id="PTHR45138">
    <property type="entry name" value="REGULATORY COMPONENTS OF SENSORY TRANSDUCTION SYSTEM"/>
    <property type="match status" value="1"/>
</dbReference>
<dbReference type="NCBIfam" id="TIGR00254">
    <property type="entry name" value="GGDEF"/>
    <property type="match status" value="1"/>
</dbReference>
<evidence type="ECO:0000313" key="2">
    <source>
        <dbReference type="EMBL" id="HIR01963.1"/>
    </source>
</evidence>
<proteinExistence type="predicted"/>
<dbReference type="InterPro" id="IPR050469">
    <property type="entry name" value="Diguanylate_Cyclase"/>
</dbReference>
<name>A0A9D1A2P2_9ACTN</name>
<comment type="caution">
    <text evidence="2">The sequence shown here is derived from an EMBL/GenBank/DDBJ whole genome shotgun (WGS) entry which is preliminary data.</text>
</comment>
<dbReference type="PROSITE" id="PS50887">
    <property type="entry name" value="GGDEF"/>
    <property type="match status" value="1"/>
</dbReference>
<dbReference type="GO" id="GO:1902201">
    <property type="term" value="P:negative regulation of bacterial-type flagellum-dependent cell motility"/>
    <property type="evidence" value="ECO:0007669"/>
    <property type="project" value="TreeGrafter"/>
</dbReference>
<sequence length="413" mass="46599">MSTVFDSVVEFDLASGMLTFRHSRLSGQNAAFAFSLEEFANHLCRTVTDARDRKRLLAAFRQCQDVTDEPPVVCRYQNLIRGANRWCETTFVRSGTTVFCCTNDVTDRVFLEHDRLWAYERYRILSDLTSAVTFDYDSTEDTATFYLDRPVPSEGGMKDTLVVRRYFETWPESRRAVIHPDDLDGVLGLLEGARDGEGVSVGDYRAKYRGYDYRWYRGKVCKSFDATGAWHLVGSIEDVQDAYDLRVRAERDSLTGLLNHAAMSDRVNEWLTKGQDGAAGAGVCVALDIDDFKAVNDTYGHLRGDEALIQVSRLLEERCTGRVDIGRVGGDEFVLFFKDARLEDVMPTLELILHDVRRVGDAVDCGQDALQLSVSMGVTETMPEDAVFRAVILRADHALYEAKRAGKNRIRVE</sequence>
<dbReference type="CDD" id="cd01949">
    <property type="entry name" value="GGDEF"/>
    <property type="match status" value="1"/>
</dbReference>
<reference evidence="2" key="2">
    <citation type="journal article" date="2021" name="PeerJ">
        <title>Extensive microbial diversity within the chicken gut microbiome revealed by metagenomics and culture.</title>
        <authorList>
            <person name="Gilroy R."/>
            <person name="Ravi A."/>
            <person name="Getino M."/>
            <person name="Pursley I."/>
            <person name="Horton D.L."/>
            <person name="Alikhan N.F."/>
            <person name="Baker D."/>
            <person name="Gharbi K."/>
            <person name="Hall N."/>
            <person name="Watson M."/>
            <person name="Adriaenssens E.M."/>
            <person name="Foster-Nyarko E."/>
            <person name="Jarju S."/>
            <person name="Secka A."/>
            <person name="Antonio M."/>
            <person name="Oren A."/>
            <person name="Chaudhuri R.R."/>
            <person name="La Ragione R."/>
            <person name="Hildebrand F."/>
            <person name="Pallen M.J."/>
        </authorList>
    </citation>
    <scope>NUCLEOTIDE SEQUENCE</scope>
    <source>
        <strain evidence="2">ChiGjej1B1-2707</strain>
    </source>
</reference>
<accession>A0A9D1A2P2</accession>
<dbReference type="PANTHER" id="PTHR45138:SF24">
    <property type="entry name" value="DIGUANYLATE CYCLASE DGCC-RELATED"/>
    <property type="match status" value="1"/>
</dbReference>
<gene>
    <name evidence="2" type="ORF">IAA69_06855</name>
</gene>
<dbReference type="Gene3D" id="3.30.70.270">
    <property type="match status" value="1"/>
</dbReference>
<dbReference type="SUPFAM" id="SSF55073">
    <property type="entry name" value="Nucleotide cyclase"/>
    <property type="match status" value="1"/>
</dbReference>
<dbReference type="EMBL" id="DVGB01000085">
    <property type="protein sequence ID" value="HIR01963.1"/>
    <property type="molecule type" value="Genomic_DNA"/>
</dbReference>
<evidence type="ECO:0000259" key="1">
    <source>
        <dbReference type="PROSITE" id="PS50887"/>
    </source>
</evidence>
<dbReference type="Pfam" id="PF00990">
    <property type="entry name" value="GGDEF"/>
    <property type="match status" value="1"/>
</dbReference>
<dbReference type="GO" id="GO:0043709">
    <property type="term" value="P:cell adhesion involved in single-species biofilm formation"/>
    <property type="evidence" value="ECO:0007669"/>
    <property type="project" value="TreeGrafter"/>
</dbReference>
<dbReference type="InterPro" id="IPR000160">
    <property type="entry name" value="GGDEF_dom"/>
</dbReference>
<dbReference type="InterPro" id="IPR029787">
    <property type="entry name" value="Nucleotide_cyclase"/>
</dbReference>
<feature type="domain" description="GGDEF" evidence="1">
    <location>
        <begin position="280"/>
        <end position="413"/>
    </location>
</feature>
<dbReference type="AlphaFoldDB" id="A0A9D1A2P2"/>
<dbReference type="GO" id="GO:0052621">
    <property type="term" value="F:diguanylate cyclase activity"/>
    <property type="evidence" value="ECO:0007669"/>
    <property type="project" value="TreeGrafter"/>
</dbReference>
<evidence type="ECO:0000313" key="3">
    <source>
        <dbReference type="Proteomes" id="UP000824261"/>
    </source>
</evidence>
<dbReference type="SMART" id="SM00267">
    <property type="entry name" value="GGDEF"/>
    <property type="match status" value="1"/>
</dbReference>
<organism evidence="2 3">
    <name type="scientific">Candidatus Aveggerthella stercoripullorum</name>
    <dbReference type="NCBI Taxonomy" id="2840688"/>
    <lineage>
        <taxon>Bacteria</taxon>
        <taxon>Bacillati</taxon>
        <taxon>Actinomycetota</taxon>
        <taxon>Coriobacteriia</taxon>
        <taxon>Eggerthellales</taxon>
        <taxon>Eggerthellaceae</taxon>
        <taxon>Eggerthellaceae incertae sedis</taxon>
        <taxon>Candidatus Aveggerthella</taxon>
    </lineage>
</organism>
<dbReference type="GO" id="GO:0005886">
    <property type="term" value="C:plasma membrane"/>
    <property type="evidence" value="ECO:0007669"/>
    <property type="project" value="TreeGrafter"/>
</dbReference>
<dbReference type="Gene3D" id="3.30.450.20">
    <property type="entry name" value="PAS domain"/>
    <property type="match status" value="1"/>
</dbReference>
<dbReference type="InterPro" id="IPR043128">
    <property type="entry name" value="Rev_trsase/Diguanyl_cyclase"/>
</dbReference>
<dbReference type="Proteomes" id="UP000824261">
    <property type="component" value="Unassembled WGS sequence"/>
</dbReference>